<feature type="transmembrane region" description="Helical" evidence="1">
    <location>
        <begin position="58"/>
        <end position="78"/>
    </location>
</feature>
<dbReference type="Pfam" id="PF09622">
    <property type="entry name" value="DUF2391"/>
    <property type="match status" value="1"/>
</dbReference>
<keyword evidence="1" id="KW-0472">Membrane</keyword>
<dbReference type="AlphaFoldDB" id="A0A0H4VVT9"/>
<feature type="transmembrane region" description="Helical" evidence="1">
    <location>
        <begin position="193"/>
        <end position="214"/>
    </location>
</feature>
<dbReference type="EMBL" id="CP011310">
    <property type="protein sequence ID" value="AKQ41163.1"/>
    <property type="molecule type" value="Genomic_DNA"/>
</dbReference>
<reference evidence="3" key="2">
    <citation type="submission" date="2015-04" db="EMBL/GenBank/DDBJ databases">
        <title>The complete genome sequence of Erythrobacter sp. s21-N3.</title>
        <authorList>
            <person name="Zhuang L."/>
            <person name="Liu Y."/>
            <person name="Shao Z."/>
        </authorList>
    </citation>
    <scope>NUCLEOTIDE SEQUENCE [LARGE SCALE GENOMIC DNA]</scope>
    <source>
        <strain evidence="3">s21-N3</strain>
    </source>
</reference>
<keyword evidence="1" id="KW-1133">Transmembrane helix</keyword>
<reference evidence="2 3" key="1">
    <citation type="journal article" date="2015" name="Int. J. Syst. Evol. Microbiol.">
        <title>Erythrobacter atlanticus sp. nov., a bacterium from ocean sediment able to degrade polycyclic aromatic hydrocarbons.</title>
        <authorList>
            <person name="Zhuang L."/>
            <person name="Liu Y."/>
            <person name="Wang L."/>
            <person name="Wang W."/>
            <person name="Shao Z."/>
        </authorList>
    </citation>
    <scope>NUCLEOTIDE SEQUENCE [LARGE SCALE GENOMIC DNA]</scope>
    <source>
        <strain evidence="3">s21-N3</strain>
    </source>
</reference>
<keyword evidence="3" id="KW-1185">Reference proteome</keyword>
<protein>
    <recommendedName>
        <fullName evidence="4">Integral membrane protein</fullName>
    </recommendedName>
</protein>
<evidence type="ECO:0000256" key="1">
    <source>
        <dbReference type="SAM" id="Phobius"/>
    </source>
</evidence>
<dbReference type="STRING" id="1648404.CP97_02535"/>
<feature type="transmembrane region" description="Helical" evidence="1">
    <location>
        <begin position="28"/>
        <end position="46"/>
    </location>
</feature>
<dbReference type="OrthoDB" id="147125at2"/>
<name>A0A0H4VVT9_9SPHN</name>
<dbReference type="Proteomes" id="UP000059113">
    <property type="component" value="Chromosome"/>
</dbReference>
<feature type="transmembrane region" description="Helical" evidence="1">
    <location>
        <begin position="264"/>
        <end position="285"/>
    </location>
</feature>
<accession>A0A0H4VVT9</accession>
<gene>
    <name evidence="2" type="ORF">CP97_02535</name>
</gene>
<evidence type="ECO:0000313" key="2">
    <source>
        <dbReference type="EMBL" id="AKQ41163.1"/>
    </source>
</evidence>
<keyword evidence="1" id="KW-0812">Transmembrane</keyword>
<feature type="transmembrane region" description="Helical" evidence="1">
    <location>
        <begin position="90"/>
        <end position="111"/>
    </location>
</feature>
<dbReference type="KEGG" id="ery:CP97_02535"/>
<proteinExistence type="predicted"/>
<dbReference type="InterPro" id="IPR024464">
    <property type="entry name" value="DUF2391"/>
</dbReference>
<sequence length="286" mass="31478">MIAVTPWSHPIHLDDETVKAGTMEVRDIAQGFAGALFISLPLLFTMEMWQIARTIPDVVLLGFLVVSLIFNRLFLQFAGFRCKEWQRSRWWDALVTMGIGAVASTVTLYMAGVINTDIDTHLAIKTIALETVPTSMGAAVAVNQLGGGDSGSDDSGMSRDLGVIVGTVLGAFLFSFNIAPTMETRVIVQMQNWWQTGATFVLSIGVSYLMVSVAQFSERDMSKRKVINAAWLEALVSYLFAFFISMMLLWVFQYSTPMDPLEVWLPQTIVLAYVTTLGGAAGRLIL</sequence>
<dbReference type="PATRIC" id="fig|1648404.4.peg.535"/>
<evidence type="ECO:0008006" key="4">
    <source>
        <dbReference type="Google" id="ProtNLM"/>
    </source>
</evidence>
<feature type="transmembrane region" description="Helical" evidence="1">
    <location>
        <begin position="226"/>
        <end position="252"/>
    </location>
</feature>
<evidence type="ECO:0000313" key="3">
    <source>
        <dbReference type="Proteomes" id="UP000059113"/>
    </source>
</evidence>
<feature type="transmembrane region" description="Helical" evidence="1">
    <location>
        <begin position="161"/>
        <end position="181"/>
    </location>
</feature>
<organism evidence="2 3">
    <name type="scientific">Aurantiacibacter atlanticus</name>
    <dbReference type="NCBI Taxonomy" id="1648404"/>
    <lineage>
        <taxon>Bacteria</taxon>
        <taxon>Pseudomonadati</taxon>
        <taxon>Pseudomonadota</taxon>
        <taxon>Alphaproteobacteria</taxon>
        <taxon>Sphingomonadales</taxon>
        <taxon>Erythrobacteraceae</taxon>
        <taxon>Aurantiacibacter</taxon>
    </lineage>
</organism>
<dbReference type="RefSeq" id="WP_048884657.1">
    <property type="nucleotide sequence ID" value="NZ_CP011310.1"/>
</dbReference>